<keyword evidence="7" id="KW-0862">Zinc</keyword>
<dbReference type="InterPro" id="IPR001841">
    <property type="entry name" value="Znf_RING"/>
</dbReference>
<dbReference type="RefSeq" id="XP_010247704.1">
    <property type="nucleotide sequence ID" value="XM_010249402.2"/>
</dbReference>
<dbReference type="Proteomes" id="UP000189703">
    <property type="component" value="Unplaced"/>
</dbReference>
<feature type="compositionally biased region" description="Low complexity" evidence="9">
    <location>
        <begin position="278"/>
        <end position="287"/>
    </location>
</feature>
<evidence type="ECO:0000313" key="11">
    <source>
        <dbReference type="Proteomes" id="UP000189703"/>
    </source>
</evidence>
<dbReference type="PANTHER" id="PTHR22937">
    <property type="entry name" value="E3 UBIQUITIN-PROTEIN LIGASE RNF165"/>
    <property type="match status" value="1"/>
</dbReference>
<feature type="compositionally biased region" description="Basic and acidic residues" evidence="9">
    <location>
        <begin position="249"/>
        <end position="261"/>
    </location>
</feature>
<keyword evidence="11" id="KW-1185">Reference proteome</keyword>
<reference evidence="12 13" key="1">
    <citation type="submission" date="2025-04" db="UniProtKB">
        <authorList>
            <consortium name="RefSeq"/>
        </authorList>
    </citation>
    <scope>IDENTIFICATION</scope>
</reference>
<dbReference type="OrthoDB" id="8062037at2759"/>
<keyword evidence="6" id="KW-0833">Ubl conjugation pathway</keyword>
<feature type="region of interest" description="Disordered" evidence="9">
    <location>
        <begin position="229"/>
        <end position="335"/>
    </location>
</feature>
<evidence type="ECO:0000256" key="3">
    <source>
        <dbReference type="ARBA" id="ARBA00022679"/>
    </source>
</evidence>
<dbReference type="InterPro" id="IPR045191">
    <property type="entry name" value="MBR1/2-like"/>
</dbReference>
<keyword evidence="5 8" id="KW-0863">Zinc-finger</keyword>
<dbReference type="InterPro" id="IPR013083">
    <property type="entry name" value="Znf_RING/FYVE/PHD"/>
</dbReference>
<evidence type="ECO:0000256" key="4">
    <source>
        <dbReference type="ARBA" id="ARBA00022723"/>
    </source>
</evidence>
<evidence type="ECO:0000256" key="8">
    <source>
        <dbReference type="PROSITE-ProRule" id="PRU00175"/>
    </source>
</evidence>
<feature type="compositionally biased region" description="Polar residues" evidence="9">
    <location>
        <begin position="69"/>
        <end position="88"/>
    </location>
</feature>
<feature type="region of interest" description="Disordered" evidence="9">
    <location>
        <begin position="1"/>
        <end position="31"/>
    </location>
</feature>
<feature type="compositionally biased region" description="Low complexity" evidence="9">
    <location>
        <begin position="11"/>
        <end position="22"/>
    </location>
</feature>
<accession>A0A1U7Z9F4</accession>
<dbReference type="PANTHER" id="PTHR22937:SF136">
    <property type="entry name" value="RING-TYPE E3 UBIQUITIN TRANSFERASE"/>
    <property type="match status" value="1"/>
</dbReference>
<feature type="region of interest" description="Disordered" evidence="9">
    <location>
        <begin position="170"/>
        <end position="192"/>
    </location>
</feature>
<dbReference type="SMART" id="SM00184">
    <property type="entry name" value="RING"/>
    <property type="match status" value="1"/>
</dbReference>
<dbReference type="PROSITE" id="PS50089">
    <property type="entry name" value="ZF_RING_2"/>
    <property type="match status" value="1"/>
</dbReference>
<dbReference type="EC" id="2.3.2.27" evidence="2"/>
<dbReference type="Gene3D" id="3.30.40.10">
    <property type="entry name" value="Zinc/RING finger domain, C3HC4 (zinc finger)"/>
    <property type="match status" value="1"/>
</dbReference>
<dbReference type="AlphaFoldDB" id="A0A1U7Z9F4"/>
<dbReference type="Pfam" id="PF13639">
    <property type="entry name" value="zf-RING_2"/>
    <property type="match status" value="1"/>
</dbReference>
<feature type="compositionally biased region" description="Polar residues" evidence="9">
    <location>
        <begin position="264"/>
        <end position="277"/>
    </location>
</feature>
<keyword evidence="3" id="KW-0808">Transferase</keyword>
<evidence type="ECO:0000256" key="7">
    <source>
        <dbReference type="ARBA" id="ARBA00022833"/>
    </source>
</evidence>
<dbReference type="OMA" id="SHVGNDQ"/>
<comment type="catalytic activity">
    <reaction evidence="1">
        <text>S-ubiquitinyl-[E2 ubiquitin-conjugating enzyme]-L-cysteine + [acceptor protein]-L-lysine = [E2 ubiquitin-conjugating enzyme]-L-cysteine + N(6)-ubiquitinyl-[acceptor protein]-L-lysine.</text>
        <dbReference type="EC" id="2.3.2.27"/>
    </reaction>
</comment>
<evidence type="ECO:0000256" key="5">
    <source>
        <dbReference type="ARBA" id="ARBA00022771"/>
    </source>
</evidence>
<feature type="compositionally biased region" description="Basic and acidic residues" evidence="9">
    <location>
        <begin position="321"/>
        <end position="330"/>
    </location>
</feature>
<evidence type="ECO:0000259" key="10">
    <source>
        <dbReference type="PROSITE" id="PS50089"/>
    </source>
</evidence>
<feature type="compositionally biased region" description="Basic and acidic residues" evidence="9">
    <location>
        <begin position="94"/>
        <end position="108"/>
    </location>
</feature>
<organism evidence="11 12">
    <name type="scientific">Nelumbo nucifera</name>
    <name type="common">Sacred lotus</name>
    <dbReference type="NCBI Taxonomy" id="4432"/>
    <lineage>
        <taxon>Eukaryota</taxon>
        <taxon>Viridiplantae</taxon>
        <taxon>Streptophyta</taxon>
        <taxon>Embryophyta</taxon>
        <taxon>Tracheophyta</taxon>
        <taxon>Spermatophyta</taxon>
        <taxon>Magnoliopsida</taxon>
        <taxon>Proteales</taxon>
        <taxon>Nelumbonaceae</taxon>
        <taxon>Nelumbo</taxon>
    </lineage>
</organism>
<evidence type="ECO:0000256" key="6">
    <source>
        <dbReference type="ARBA" id="ARBA00022786"/>
    </source>
</evidence>
<dbReference type="RefSeq" id="XP_010247703.1">
    <property type="nucleotide sequence ID" value="XM_010249401.2"/>
</dbReference>
<gene>
    <name evidence="12 13" type="primary">LOC104590678</name>
</gene>
<dbReference type="GeneID" id="104590678"/>
<dbReference type="FunFam" id="3.30.40.10:FF:000504">
    <property type="entry name" value="E3 ubiquitin-protein ligase arkadia"/>
    <property type="match status" value="1"/>
</dbReference>
<keyword evidence="4" id="KW-0479">Metal-binding</keyword>
<dbReference type="GO" id="GO:0061630">
    <property type="term" value="F:ubiquitin protein ligase activity"/>
    <property type="evidence" value="ECO:0000318"/>
    <property type="project" value="GO_Central"/>
</dbReference>
<feature type="domain" description="RING-type" evidence="10">
    <location>
        <begin position="520"/>
        <end position="561"/>
    </location>
</feature>
<proteinExistence type="predicted"/>
<evidence type="ECO:0000313" key="13">
    <source>
        <dbReference type="RefSeq" id="XP_010247704.1"/>
    </source>
</evidence>
<evidence type="ECO:0000313" key="12">
    <source>
        <dbReference type="RefSeq" id="XP_010247703.1"/>
    </source>
</evidence>
<evidence type="ECO:0000256" key="1">
    <source>
        <dbReference type="ARBA" id="ARBA00000900"/>
    </source>
</evidence>
<evidence type="ECO:0000256" key="2">
    <source>
        <dbReference type="ARBA" id="ARBA00012483"/>
    </source>
</evidence>
<evidence type="ECO:0000256" key="9">
    <source>
        <dbReference type="SAM" id="MobiDB-lite"/>
    </source>
</evidence>
<dbReference type="SUPFAM" id="SSF57850">
    <property type="entry name" value="RING/U-box"/>
    <property type="match status" value="1"/>
</dbReference>
<sequence length="567" mass="61919">MDEYTGKKPVSGPGISRRGSGITFRDASNHESRNVQYCNRLGCSSRLESIKGSQIGSSDMPKYSRHSLRSASGKTLVGSSSKTFSTVVSGPRKSHQEPKKLSSHKETVLDETTSELVEVKASESIPSTSEDQTGLLEPEGAESGVPTGISTDVPEEGRNCSIASNPIFQKQTHQQSGSSNLDSSLGPSVQRAVNSRNTSKFAKPVSHGHCSNQSRYGLRNLGCTSVTAILPSGSSSDLNRSRPGSVKKRNTDGESSADRGKNVRGSSTGVNTSFQKNSLSSPSLSLSERPSQQASRRSRNLHLSRDSVASVRARRTTSGENRPRLSEHGSRNRLSLPDHSIVISQSPQIEMPISGITHSPQQSQAELPSICQSTNGRSGISSENIHGRQISHPDDGNARAFRGFSLDQDGLRWFNMDGIAEVLLALERIEQDEELTYEQLLILETNLYLGGLGFHDQHRDMRLDIDNMSYEELLALEEKMGTVSTALTEEELSKCLKRSFYEPAVPGAGSMGIADDDIKCSICQEEYVMRDEVGKLGCEHWYHVVCIHQWLRQKNWCPICKAPAAPS</sequence>
<dbReference type="eggNOG" id="KOG0800">
    <property type="taxonomic scope" value="Eukaryota"/>
</dbReference>
<feature type="compositionally biased region" description="Polar residues" evidence="9">
    <location>
        <begin position="229"/>
        <end position="238"/>
    </location>
</feature>
<name>A0A1U7Z9F4_NELNU</name>
<feature type="region of interest" description="Disordered" evidence="9">
    <location>
        <begin position="48"/>
        <end position="158"/>
    </location>
</feature>
<dbReference type="GO" id="GO:0008270">
    <property type="term" value="F:zinc ion binding"/>
    <property type="evidence" value="ECO:0007669"/>
    <property type="project" value="UniProtKB-KW"/>
</dbReference>
<dbReference type="KEGG" id="nnu:104590678"/>
<protein>
    <recommendedName>
        <fullName evidence="2">RING-type E3 ubiquitin transferase</fullName>
        <ecNumber evidence="2">2.3.2.27</ecNumber>
    </recommendedName>
</protein>